<dbReference type="PANTHER" id="PTHR30006">
    <property type="entry name" value="THIAMINE-BINDING PERIPLASMIC PROTEIN-RELATED"/>
    <property type="match status" value="1"/>
</dbReference>
<evidence type="ECO:0008006" key="6">
    <source>
        <dbReference type="Google" id="ProtNLM"/>
    </source>
</evidence>
<sequence length="414" mass="44771">MSTRSKQWPLDWLPLPVAELAAKSSAAHTGCLRAERRHANPSNLIRIVPAEGLRAFAGSSRRGSSDVAASKGPAMTPIRSQLLSGAAVLAALSAFAAPALAQDGKPTLTVYTYESFTPEWGPGPKIEAAFEAVCDCDLRFVGLEDGVAILNRLKLEGESSDADIALGLTSDLIPEAKATGLFADSGVDLSKLTVPTGFSDPVFVPYDYSYLAVVYDTEAIDNPPKSLDDLVSGDSEQKIAIEDARTSTPGLGLLLWMKAVYGEEAKAKWAKLSDRILTVTPGWSEAYGLFTNGEVPLVLSYTTSPAYHMVEEGSERYQAAAFSEGQYLQIEVAGLLKNADQPDLARQFLKFMLTPEIQSIIPTTNWTLPVIDGIEMPEAFDRLVKVETPLFIDPETVAANRKAWTQEWLEAIGR</sequence>
<dbReference type="Gene3D" id="3.40.190.10">
    <property type="entry name" value="Periplasmic binding protein-like II"/>
    <property type="match status" value="2"/>
</dbReference>
<dbReference type="AlphaFoldDB" id="A0A0F9V3X4"/>
<dbReference type="EMBL" id="LAZR01000078">
    <property type="protein sequence ID" value="KKN94377.1"/>
    <property type="molecule type" value="Genomic_DNA"/>
</dbReference>
<keyword evidence="3" id="KW-0732">Signal</keyword>
<dbReference type="GO" id="GO:0030288">
    <property type="term" value="C:outer membrane-bounded periplasmic space"/>
    <property type="evidence" value="ECO:0007669"/>
    <property type="project" value="InterPro"/>
</dbReference>
<reference evidence="5" key="1">
    <citation type="journal article" date="2015" name="Nature">
        <title>Complex archaea that bridge the gap between prokaryotes and eukaryotes.</title>
        <authorList>
            <person name="Spang A."/>
            <person name="Saw J.H."/>
            <person name="Jorgensen S.L."/>
            <person name="Zaremba-Niedzwiedzka K."/>
            <person name="Martijn J."/>
            <person name="Lind A.E."/>
            <person name="van Eijk R."/>
            <person name="Schleper C."/>
            <person name="Guy L."/>
            <person name="Ettema T.J."/>
        </authorList>
    </citation>
    <scope>NUCLEOTIDE SEQUENCE</scope>
</reference>
<evidence type="ECO:0000256" key="3">
    <source>
        <dbReference type="ARBA" id="ARBA00022729"/>
    </source>
</evidence>
<protein>
    <recommendedName>
        <fullName evidence="6">Thiamine-binding periplasmic protein</fullName>
    </recommendedName>
</protein>
<gene>
    <name evidence="5" type="ORF">LCGC14_0187240</name>
</gene>
<evidence type="ECO:0000256" key="1">
    <source>
        <dbReference type="ARBA" id="ARBA00004418"/>
    </source>
</evidence>
<evidence type="ECO:0000256" key="2">
    <source>
        <dbReference type="ARBA" id="ARBA00022448"/>
    </source>
</evidence>
<organism evidence="5">
    <name type="scientific">marine sediment metagenome</name>
    <dbReference type="NCBI Taxonomy" id="412755"/>
    <lineage>
        <taxon>unclassified sequences</taxon>
        <taxon>metagenomes</taxon>
        <taxon>ecological metagenomes</taxon>
    </lineage>
</organism>
<dbReference type="InterPro" id="IPR005948">
    <property type="entry name" value="ThiB-like"/>
</dbReference>
<dbReference type="NCBIfam" id="TIGR01276">
    <property type="entry name" value="thiB"/>
    <property type="match status" value="1"/>
</dbReference>
<dbReference type="GO" id="GO:0015888">
    <property type="term" value="P:thiamine transport"/>
    <property type="evidence" value="ECO:0007669"/>
    <property type="project" value="InterPro"/>
</dbReference>
<dbReference type="PANTHER" id="PTHR30006:SF3">
    <property type="entry name" value="THIAMINE-BINDING PERIPLASMIC PROTEIN"/>
    <property type="match status" value="1"/>
</dbReference>
<keyword evidence="4" id="KW-0574">Periplasm</keyword>
<dbReference type="GO" id="GO:0030975">
    <property type="term" value="F:thiamine binding"/>
    <property type="evidence" value="ECO:0007669"/>
    <property type="project" value="InterPro"/>
</dbReference>
<comment type="caution">
    <text evidence="5">The sequence shown here is derived from an EMBL/GenBank/DDBJ whole genome shotgun (WGS) entry which is preliminary data.</text>
</comment>
<comment type="subcellular location">
    <subcellularLocation>
        <location evidence="1">Periplasm</location>
    </subcellularLocation>
</comment>
<name>A0A0F9V3X4_9ZZZZ</name>
<dbReference type="Pfam" id="PF13343">
    <property type="entry name" value="SBP_bac_6"/>
    <property type="match status" value="1"/>
</dbReference>
<keyword evidence="2" id="KW-0813">Transport</keyword>
<dbReference type="GO" id="GO:0030976">
    <property type="term" value="F:thiamine pyrophosphate binding"/>
    <property type="evidence" value="ECO:0007669"/>
    <property type="project" value="TreeGrafter"/>
</dbReference>
<evidence type="ECO:0000313" key="5">
    <source>
        <dbReference type="EMBL" id="KKN94377.1"/>
    </source>
</evidence>
<dbReference type="CDD" id="cd13545">
    <property type="entry name" value="PBP2_TbpA"/>
    <property type="match status" value="1"/>
</dbReference>
<accession>A0A0F9V3X4</accession>
<dbReference type="NCBIfam" id="TIGR01254">
    <property type="entry name" value="sfuA"/>
    <property type="match status" value="1"/>
</dbReference>
<proteinExistence type="predicted"/>
<evidence type="ECO:0000256" key="4">
    <source>
        <dbReference type="ARBA" id="ARBA00022764"/>
    </source>
</evidence>
<dbReference type="InterPro" id="IPR005967">
    <property type="entry name" value="ThiB"/>
</dbReference>
<dbReference type="SUPFAM" id="SSF53850">
    <property type="entry name" value="Periplasmic binding protein-like II"/>
    <property type="match status" value="1"/>
</dbReference>